<evidence type="ECO:0000259" key="12">
    <source>
        <dbReference type="Pfam" id="PF07715"/>
    </source>
</evidence>
<dbReference type="EMBL" id="AP026867">
    <property type="protein sequence ID" value="BDS10359.1"/>
    <property type="molecule type" value="Genomic_DNA"/>
</dbReference>
<feature type="domain" description="TonB-dependent receptor plug" evidence="12">
    <location>
        <begin position="131"/>
        <end position="241"/>
    </location>
</feature>
<dbReference type="InterPro" id="IPR000531">
    <property type="entry name" value="Beta-barrel_TonB"/>
</dbReference>
<dbReference type="KEGG" id="aup:AsAng_0010670"/>
<evidence type="ECO:0000256" key="6">
    <source>
        <dbReference type="ARBA" id="ARBA00023136"/>
    </source>
</evidence>
<keyword evidence="10" id="KW-0732">Signal</keyword>
<dbReference type="SUPFAM" id="SSF49478">
    <property type="entry name" value="Cna protein B-type domain"/>
    <property type="match status" value="1"/>
</dbReference>
<dbReference type="Pfam" id="PF00593">
    <property type="entry name" value="TonB_dep_Rec_b-barrel"/>
    <property type="match status" value="1"/>
</dbReference>
<reference evidence="13" key="1">
    <citation type="submission" date="2022-09" db="EMBL/GenBank/DDBJ databases">
        <title>Aureispira anguillicida sp. nov., isolated from Leptocephalus of Japanese eel Anguilla japonica.</title>
        <authorList>
            <person name="Yuasa K."/>
            <person name="Mekata T."/>
            <person name="Ikunari K."/>
        </authorList>
    </citation>
    <scope>NUCLEOTIDE SEQUENCE</scope>
    <source>
        <strain evidence="13">EL160426</strain>
    </source>
</reference>
<dbReference type="Gene3D" id="2.170.130.10">
    <property type="entry name" value="TonB-dependent receptor, plug domain"/>
    <property type="match status" value="1"/>
</dbReference>
<evidence type="ECO:0000256" key="1">
    <source>
        <dbReference type="ARBA" id="ARBA00004571"/>
    </source>
</evidence>
<dbReference type="AlphaFoldDB" id="A0A916DP76"/>
<keyword evidence="4 8" id="KW-0812">Transmembrane</keyword>
<name>A0A916DP76_9BACT</name>
<dbReference type="InterPro" id="IPR012910">
    <property type="entry name" value="Plug_dom"/>
</dbReference>
<evidence type="ECO:0000256" key="2">
    <source>
        <dbReference type="ARBA" id="ARBA00022448"/>
    </source>
</evidence>
<proteinExistence type="inferred from homology"/>
<organism evidence="13 14">
    <name type="scientific">Aureispira anguillae</name>
    <dbReference type="NCBI Taxonomy" id="2864201"/>
    <lineage>
        <taxon>Bacteria</taxon>
        <taxon>Pseudomonadati</taxon>
        <taxon>Bacteroidota</taxon>
        <taxon>Saprospiria</taxon>
        <taxon>Saprospirales</taxon>
        <taxon>Saprospiraceae</taxon>
        <taxon>Aureispira</taxon>
    </lineage>
</organism>
<dbReference type="GO" id="GO:0009279">
    <property type="term" value="C:cell outer membrane"/>
    <property type="evidence" value="ECO:0007669"/>
    <property type="project" value="UniProtKB-SubCell"/>
</dbReference>
<dbReference type="PANTHER" id="PTHR30442:SF0">
    <property type="entry name" value="FE(3+) DICITRATE TRANSPORT PROTEIN FECA"/>
    <property type="match status" value="1"/>
</dbReference>
<dbReference type="PROSITE" id="PS52016">
    <property type="entry name" value="TONB_DEPENDENT_REC_3"/>
    <property type="match status" value="1"/>
</dbReference>
<evidence type="ECO:0000256" key="4">
    <source>
        <dbReference type="ARBA" id="ARBA00022692"/>
    </source>
</evidence>
<evidence type="ECO:0000256" key="5">
    <source>
        <dbReference type="ARBA" id="ARBA00023077"/>
    </source>
</evidence>
<protein>
    <submittedName>
        <fullName evidence="13">TonB-dependent receptor</fullName>
    </submittedName>
</protein>
<dbReference type="InterPro" id="IPR037066">
    <property type="entry name" value="Plug_dom_sf"/>
</dbReference>
<feature type="domain" description="TonB-dependent receptor-like beta-barrel" evidence="11">
    <location>
        <begin position="327"/>
        <end position="792"/>
    </location>
</feature>
<evidence type="ECO:0000313" key="13">
    <source>
        <dbReference type="EMBL" id="BDS10359.1"/>
    </source>
</evidence>
<dbReference type="Gene3D" id="2.40.170.20">
    <property type="entry name" value="TonB-dependent receptor, beta-barrel domain"/>
    <property type="match status" value="1"/>
</dbReference>
<dbReference type="Gene3D" id="2.60.40.1120">
    <property type="entry name" value="Carboxypeptidase-like, regulatory domain"/>
    <property type="match status" value="1"/>
</dbReference>
<dbReference type="InterPro" id="IPR039426">
    <property type="entry name" value="TonB-dep_rcpt-like"/>
</dbReference>
<dbReference type="PANTHER" id="PTHR30442">
    <property type="entry name" value="IRON III DICITRATE TRANSPORT PROTEIN FECA"/>
    <property type="match status" value="1"/>
</dbReference>
<dbReference type="InterPro" id="IPR036942">
    <property type="entry name" value="Beta-barrel_TonB_sf"/>
</dbReference>
<keyword evidence="3 8" id="KW-1134">Transmembrane beta strand</keyword>
<accession>A0A916DP76</accession>
<keyword evidence="7 8" id="KW-0998">Cell outer membrane</keyword>
<evidence type="ECO:0000256" key="8">
    <source>
        <dbReference type="PROSITE-ProRule" id="PRU01360"/>
    </source>
</evidence>
<feature type="chain" id="PRO_5036976678" evidence="10">
    <location>
        <begin position="24"/>
        <end position="833"/>
    </location>
</feature>
<evidence type="ECO:0000256" key="3">
    <source>
        <dbReference type="ARBA" id="ARBA00022452"/>
    </source>
</evidence>
<evidence type="ECO:0000256" key="7">
    <source>
        <dbReference type="ARBA" id="ARBA00023237"/>
    </source>
</evidence>
<dbReference type="SUPFAM" id="SSF56935">
    <property type="entry name" value="Porins"/>
    <property type="match status" value="1"/>
</dbReference>
<dbReference type="Proteomes" id="UP001060919">
    <property type="component" value="Chromosome"/>
</dbReference>
<sequence>MTICIKKIGYTLLLVISSLPYLAFSQVEPSTFEGQLIDSINQYYIYNAKIEIIGGYQVIKETTSDSFGRYSIDGLTYGKKEIKIHKNGYASIHLVVLLEEGANRFNVYMHPKHFDLAPSEIISNKDNHLSTISSNAKVLSATTIELQNRMSIQDALASVSGISAFSDGGIGSSRINIGVRGLDPRQSQRVVLLEDGLPLQTSPYLMSLGTFNTPPVERIKSIEILKSASALRYGAQSIGGVINFITQTPRQAMGGKIRLQGGMNGFASALAEIGGFGTEKIRPEFQFLYKRGDGYKSHNTFSQVNGNARLAYVPTPKNRLDFKIHGNFEDANTTYTGLTEYSYRTNPRFNAKKSDTLSNWNIGFNLTYQHEIAKQVDSETKLYFNYTNFGWWQEDNIFISEADYLANNLKEQSIENSYAIQDLIRVGNGVSNRSNLQQVYTGGLEQSFVWNHNISKTVDGKLNVGIHFHLENINQQEKKGNAPNDYEGVFYEFDSATQQKVQVGNHYHLETYAFSLFAIEKITLGKLSLHGGFRLEAFNLEQVDLLSVNRDRKSNAFFTLLPGVGFNYAFKALDIFGGAHRAFSPPSIRTLRATDFGNPTNTQYQDLASLVSSSWNFELGCRSFSKYLAVESTAFLLLIDDLVSTGFKSSFTNKNQVVTTGIETEFTIKTSQLWKHLPNIQLNYTYLRTAILSGKLNRSALSLNTTPDVAGNELPYAPQHTFSIAATYHSYFGLSAFVEYRYVGRSYSDYENINYIFNRGDTGPIPAYWLLNASISYQYKHFLRFFVSGENLLDKVYISSRLHSHPAHPSATSSSGILVGNRLQIVGGVEYKF</sequence>
<gene>
    <name evidence="13" type="ORF">AsAng_0010670</name>
</gene>
<dbReference type="GO" id="GO:0033214">
    <property type="term" value="P:siderophore-iron import into cell"/>
    <property type="evidence" value="ECO:0007669"/>
    <property type="project" value="TreeGrafter"/>
</dbReference>
<keyword evidence="5 9" id="KW-0798">TonB box</keyword>
<comment type="similarity">
    <text evidence="8 9">Belongs to the TonB-dependent receptor family.</text>
</comment>
<evidence type="ECO:0000259" key="11">
    <source>
        <dbReference type="Pfam" id="PF00593"/>
    </source>
</evidence>
<evidence type="ECO:0000256" key="10">
    <source>
        <dbReference type="SAM" id="SignalP"/>
    </source>
</evidence>
<comment type="subcellular location">
    <subcellularLocation>
        <location evidence="1 8">Cell outer membrane</location>
        <topology evidence="1 8">Multi-pass membrane protein</topology>
    </subcellularLocation>
</comment>
<keyword evidence="13" id="KW-0675">Receptor</keyword>
<keyword evidence="2 8" id="KW-0813">Transport</keyword>
<evidence type="ECO:0000313" key="14">
    <source>
        <dbReference type="Proteomes" id="UP001060919"/>
    </source>
</evidence>
<keyword evidence="6 8" id="KW-0472">Membrane</keyword>
<evidence type="ECO:0000256" key="9">
    <source>
        <dbReference type="RuleBase" id="RU003357"/>
    </source>
</evidence>
<dbReference type="Pfam" id="PF07715">
    <property type="entry name" value="Plug"/>
    <property type="match status" value="1"/>
</dbReference>
<keyword evidence="14" id="KW-1185">Reference proteome</keyword>
<dbReference type="RefSeq" id="WP_264791679.1">
    <property type="nucleotide sequence ID" value="NZ_AP026867.1"/>
</dbReference>
<feature type="signal peptide" evidence="10">
    <location>
        <begin position="1"/>
        <end position="23"/>
    </location>
</feature>